<comment type="similarity">
    <text evidence="1">Belongs to the universal stress protein A family.</text>
</comment>
<dbReference type="InterPro" id="IPR006015">
    <property type="entry name" value="Universal_stress_UspA"/>
</dbReference>
<evidence type="ECO:0000259" key="2">
    <source>
        <dbReference type="Pfam" id="PF00582"/>
    </source>
</evidence>
<dbReference type="SUPFAM" id="SSF52402">
    <property type="entry name" value="Adenine nucleotide alpha hydrolases-like"/>
    <property type="match status" value="2"/>
</dbReference>
<feature type="domain" description="UspA" evidence="2">
    <location>
        <begin position="10"/>
        <end position="149"/>
    </location>
</feature>
<dbReference type="RefSeq" id="WP_208675448.1">
    <property type="nucleotide sequence ID" value="NZ_CP070380.1"/>
</dbReference>
<dbReference type="PRINTS" id="PR01438">
    <property type="entry name" value="UNVRSLSTRESS"/>
</dbReference>
<feature type="domain" description="UspA" evidence="2">
    <location>
        <begin position="162"/>
        <end position="293"/>
    </location>
</feature>
<organism evidence="3 4">
    <name type="scientific">Mycolicibacterium austroafricanum</name>
    <name type="common">Mycobacterium austroafricanum</name>
    <dbReference type="NCBI Taxonomy" id="39687"/>
    <lineage>
        <taxon>Bacteria</taxon>
        <taxon>Bacillati</taxon>
        <taxon>Actinomycetota</taxon>
        <taxon>Actinomycetes</taxon>
        <taxon>Mycobacteriales</taxon>
        <taxon>Mycobacteriaceae</taxon>
        <taxon>Mycolicibacterium</taxon>
    </lineage>
</organism>
<dbReference type="InterPro" id="IPR014729">
    <property type="entry name" value="Rossmann-like_a/b/a_fold"/>
</dbReference>
<protein>
    <submittedName>
        <fullName evidence="3">Universal stress protein</fullName>
    </submittedName>
</protein>
<sequence>MPGETTRYGIVVGVDGSPESSAALQWAGAEALLFREPVTLVYAVAPTVVSWPMAPLQDTVVECERQNAEEALQYARNAVASVAESCGQDIDIRTEVRYGPPVQVLVDASRQARMVVVGNRGRGALGRLALGSVSDGLIHHAHGAVTVVHTRRGHLPDPAASVLLGVDGSPASEDATALAFEEAERRGVDLVAVHVWGDVGGLPLQGDEWRGHRQQAEEVLAERLAGWQERHPDVRVSRHVEFDDPAHHLVDRARTAQLVVLGSHGRGGFAGMLLGSVSSTVARSVDVPVTVARPR</sequence>
<reference evidence="3" key="1">
    <citation type="submission" date="2023-07" db="EMBL/GenBank/DDBJ databases">
        <title>Degradation of tert-butanol by M. austroafricanum TBA100.</title>
        <authorList>
            <person name="Helbich S."/>
            <person name="Vainshtein Y."/>
        </authorList>
    </citation>
    <scope>NUCLEOTIDE SEQUENCE</scope>
    <source>
        <strain evidence="3">TBA100</strain>
    </source>
</reference>
<evidence type="ECO:0000313" key="4">
    <source>
        <dbReference type="Proteomes" id="UP001172687"/>
    </source>
</evidence>
<dbReference type="Pfam" id="PF00582">
    <property type="entry name" value="Usp"/>
    <property type="match status" value="2"/>
</dbReference>
<proteinExistence type="inferred from homology"/>
<dbReference type="InterPro" id="IPR006016">
    <property type="entry name" value="UspA"/>
</dbReference>
<dbReference type="Gene3D" id="3.40.50.620">
    <property type="entry name" value="HUPs"/>
    <property type="match status" value="2"/>
</dbReference>
<gene>
    <name evidence="3" type="ORF">QYF68_03855</name>
</gene>
<evidence type="ECO:0000313" key="3">
    <source>
        <dbReference type="EMBL" id="MDN4516959.1"/>
    </source>
</evidence>
<keyword evidence="4" id="KW-1185">Reference proteome</keyword>
<dbReference type="EMBL" id="JAUHTC010000018">
    <property type="protein sequence ID" value="MDN4516959.1"/>
    <property type="molecule type" value="Genomic_DNA"/>
</dbReference>
<name>A0ABT8H868_MYCAO</name>
<accession>A0ABT8H868</accession>
<dbReference type="PANTHER" id="PTHR46268:SF6">
    <property type="entry name" value="UNIVERSAL STRESS PROTEIN UP12"/>
    <property type="match status" value="1"/>
</dbReference>
<comment type="caution">
    <text evidence="3">The sequence shown here is derived from an EMBL/GenBank/DDBJ whole genome shotgun (WGS) entry which is preliminary data.</text>
</comment>
<dbReference type="PANTHER" id="PTHR46268">
    <property type="entry name" value="STRESS RESPONSE PROTEIN NHAX"/>
    <property type="match status" value="1"/>
</dbReference>
<dbReference type="Proteomes" id="UP001172687">
    <property type="component" value="Unassembled WGS sequence"/>
</dbReference>
<evidence type="ECO:0000256" key="1">
    <source>
        <dbReference type="ARBA" id="ARBA00008791"/>
    </source>
</evidence>